<keyword evidence="5 9" id="KW-0378">Hydrolase</keyword>
<dbReference type="AlphaFoldDB" id="A0A7C4H2R4"/>
<dbReference type="PANTHER" id="PTHR12649:SF11">
    <property type="entry name" value="PEPTIDYL-TRNA HYDROLASE 2, MITOCHONDRIAL"/>
    <property type="match status" value="1"/>
</dbReference>
<protein>
    <recommendedName>
        <fullName evidence="8 9">Peptidyl-tRNA hydrolase</fullName>
        <shortName evidence="9">PTH</shortName>
        <ecNumber evidence="3 9">3.1.1.29</ecNumber>
    </recommendedName>
</protein>
<evidence type="ECO:0000256" key="6">
    <source>
        <dbReference type="ARBA" id="ARBA00038050"/>
    </source>
</evidence>
<dbReference type="Pfam" id="PF01981">
    <property type="entry name" value="PTH2"/>
    <property type="match status" value="1"/>
</dbReference>
<dbReference type="EMBL" id="DTCA01000093">
    <property type="protein sequence ID" value="HGM07351.1"/>
    <property type="molecule type" value="Genomic_DNA"/>
</dbReference>
<dbReference type="HAMAP" id="MF_00628">
    <property type="entry name" value="Pept_tRNA_hydro_arch"/>
    <property type="match status" value="1"/>
</dbReference>
<comment type="similarity">
    <text evidence="6 9">Belongs to the PTH2 family.</text>
</comment>
<reference evidence="10" key="1">
    <citation type="journal article" date="2020" name="mSystems">
        <title>Genome- and Community-Level Interaction Insights into Carbon Utilization and Element Cycling Functions of Hydrothermarchaeota in Hydrothermal Sediment.</title>
        <authorList>
            <person name="Zhou Z."/>
            <person name="Liu Y."/>
            <person name="Xu W."/>
            <person name="Pan J."/>
            <person name="Luo Z.H."/>
            <person name="Li M."/>
        </authorList>
    </citation>
    <scope>NUCLEOTIDE SEQUENCE [LARGE SCALE GENOMIC DNA]</scope>
    <source>
        <strain evidence="10">SpSt-658</strain>
    </source>
</reference>
<evidence type="ECO:0000256" key="8">
    <source>
        <dbReference type="ARBA" id="ARBA00050038"/>
    </source>
</evidence>
<gene>
    <name evidence="9" type="primary">pth</name>
    <name evidence="10" type="ORF">ENU31_02955</name>
</gene>
<evidence type="ECO:0000256" key="3">
    <source>
        <dbReference type="ARBA" id="ARBA00013260"/>
    </source>
</evidence>
<keyword evidence="4 9" id="KW-0963">Cytoplasm</keyword>
<dbReference type="PANTHER" id="PTHR12649">
    <property type="entry name" value="PEPTIDYL-TRNA HYDROLASE 2"/>
    <property type="match status" value="1"/>
</dbReference>
<sequence length="124" mass="13473">MGCDDKEFKQVIVVRTDIKMSKGKLAVQVAHAAVEAVIKCIEDTRCRRNVELWRAQGQKKIVVKVNSIDELLKIKKLAEEYGIVTALIVDAGLTELPPGTVTALGVGPAPSEYIDRVTGSLSLL</sequence>
<dbReference type="GO" id="GO:0004045">
    <property type="term" value="F:peptidyl-tRNA hydrolase activity"/>
    <property type="evidence" value="ECO:0007669"/>
    <property type="project" value="UniProtKB-UniRule"/>
</dbReference>
<dbReference type="InterPro" id="IPR002833">
    <property type="entry name" value="PTH2"/>
</dbReference>
<comment type="catalytic activity">
    <reaction evidence="7 9">
        <text>an N-acyl-L-alpha-aminoacyl-tRNA + H2O = an N-acyl-L-amino acid + a tRNA + H(+)</text>
        <dbReference type="Rhea" id="RHEA:54448"/>
        <dbReference type="Rhea" id="RHEA-COMP:10123"/>
        <dbReference type="Rhea" id="RHEA-COMP:13883"/>
        <dbReference type="ChEBI" id="CHEBI:15377"/>
        <dbReference type="ChEBI" id="CHEBI:15378"/>
        <dbReference type="ChEBI" id="CHEBI:59874"/>
        <dbReference type="ChEBI" id="CHEBI:78442"/>
        <dbReference type="ChEBI" id="CHEBI:138191"/>
        <dbReference type="EC" id="3.1.1.29"/>
    </reaction>
</comment>
<dbReference type="NCBIfam" id="TIGR00283">
    <property type="entry name" value="arch_pth2"/>
    <property type="match status" value="1"/>
</dbReference>
<dbReference type="FunFam" id="3.40.1490.10:FF:000001">
    <property type="entry name" value="Peptidyl-tRNA hydrolase 2"/>
    <property type="match status" value="1"/>
</dbReference>
<evidence type="ECO:0000256" key="9">
    <source>
        <dbReference type="HAMAP-Rule" id="MF_00628"/>
    </source>
</evidence>
<evidence type="ECO:0000256" key="4">
    <source>
        <dbReference type="ARBA" id="ARBA00022490"/>
    </source>
</evidence>
<dbReference type="NCBIfam" id="NF003314">
    <property type="entry name" value="PRK04322.1"/>
    <property type="match status" value="1"/>
</dbReference>
<dbReference type="CDD" id="cd02430">
    <property type="entry name" value="PTH2"/>
    <property type="match status" value="1"/>
</dbReference>
<evidence type="ECO:0000256" key="2">
    <source>
        <dbReference type="ARBA" id="ARBA00004496"/>
    </source>
</evidence>
<dbReference type="InterPro" id="IPR023476">
    <property type="entry name" value="Pep_tRNA_hydro_II_dom_sf"/>
</dbReference>
<evidence type="ECO:0000256" key="1">
    <source>
        <dbReference type="ARBA" id="ARBA00003043"/>
    </source>
</evidence>
<dbReference type="EC" id="3.1.1.29" evidence="3 9"/>
<dbReference type="GO" id="GO:0006412">
    <property type="term" value="P:translation"/>
    <property type="evidence" value="ECO:0007669"/>
    <property type="project" value="UniProtKB-UniRule"/>
</dbReference>
<comment type="function">
    <text evidence="1 9">The natural substrate for this enzyme may be peptidyl-tRNAs which drop off the ribosome during protein synthesis.</text>
</comment>
<dbReference type="SUPFAM" id="SSF102462">
    <property type="entry name" value="Peptidyl-tRNA hydrolase II"/>
    <property type="match status" value="1"/>
</dbReference>
<name>A0A7C4H2R4_9CREN</name>
<dbReference type="Gene3D" id="3.40.1490.10">
    <property type="entry name" value="Bit1"/>
    <property type="match status" value="1"/>
</dbReference>
<proteinExistence type="inferred from homology"/>
<evidence type="ECO:0000256" key="7">
    <source>
        <dbReference type="ARBA" id="ARBA00048707"/>
    </source>
</evidence>
<comment type="caution">
    <text evidence="10">The sequence shown here is derived from an EMBL/GenBank/DDBJ whole genome shotgun (WGS) entry which is preliminary data.</text>
</comment>
<dbReference type="InterPro" id="IPR034759">
    <property type="entry name" value="Pept_tRNA_hydro_arch"/>
</dbReference>
<organism evidence="10">
    <name type="scientific">Ignisphaera aggregans</name>
    <dbReference type="NCBI Taxonomy" id="334771"/>
    <lineage>
        <taxon>Archaea</taxon>
        <taxon>Thermoproteota</taxon>
        <taxon>Thermoprotei</taxon>
        <taxon>Desulfurococcales</taxon>
        <taxon>Desulfurococcaceae</taxon>
        <taxon>Ignisphaera</taxon>
    </lineage>
</organism>
<accession>A0A7C4H2R4</accession>
<evidence type="ECO:0000256" key="5">
    <source>
        <dbReference type="ARBA" id="ARBA00022801"/>
    </source>
</evidence>
<evidence type="ECO:0000313" key="10">
    <source>
        <dbReference type="EMBL" id="HGM07351.1"/>
    </source>
</evidence>
<comment type="subcellular location">
    <subcellularLocation>
        <location evidence="2 9">Cytoplasm</location>
    </subcellularLocation>
</comment>
<dbReference type="GO" id="GO:0005829">
    <property type="term" value="C:cytosol"/>
    <property type="evidence" value="ECO:0007669"/>
    <property type="project" value="TreeGrafter"/>
</dbReference>